<keyword evidence="5 6" id="KW-0472">Membrane</keyword>
<protein>
    <recommendedName>
        <fullName evidence="6">UPF0387 membrane protein YohO</fullName>
    </recommendedName>
</protein>
<evidence type="ECO:0000256" key="4">
    <source>
        <dbReference type="ARBA" id="ARBA00022989"/>
    </source>
</evidence>
<evidence type="ECO:0000256" key="2">
    <source>
        <dbReference type="ARBA" id="ARBA00022519"/>
    </source>
</evidence>
<organism evidence="7 8">
    <name type="scientific">Brenneria salicis ATCC 15712 = DSM 30166</name>
    <dbReference type="NCBI Taxonomy" id="714314"/>
    <lineage>
        <taxon>Bacteria</taxon>
        <taxon>Pseudomonadati</taxon>
        <taxon>Pseudomonadota</taxon>
        <taxon>Gammaproteobacteria</taxon>
        <taxon>Enterobacterales</taxon>
        <taxon>Pectobacteriaceae</taxon>
        <taxon>Brenneria</taxon>
    </lineage>
</organism>
<gene>
    <name evidence="6" type="primary">yohO</name>
    <name evidence="7" type="ORF">DES54_15412</name>
</gene>
<keyword evidence="2" id="KW-0997">Cell inner membrane</keyword>
<dbReference type="RefSeq" id="WP_240635041.1">
    <property type="nucleotide sequence ID" value="NZ_AGJP01000001.1"/>
</dbReference>
<feature type="transmembrane region" description="Helical" evidence="6">
    <location>
        <begin position="6"/>
        <end position="31"/>
    </location>
</feature>
<sequence>MSLSKLGIIGLFALCAIGGVGGVMLVGYIIIVHSG</sequence>
<dbReference type="EMBL" id="QNRY01000054">
    <property type="protein sequence ID" value="RBP58112.1"/>
    <property type="molecule type" value="Genomic_DNA"/>
</dbReference>
<dbReference type="InterPro" id="IPR020870">
    <property type="entry name" value="UPF0387_membrane"/>
</dbReference>
<evidence type="ECO:0000313" key="7">
    <source>
        <dbReference type="EMBL" id="RBP58112.1"/>
    </source>
</evidence>
<keyword evidence="1 6" id="KW-1003">Cell membrane</keyword>
<reference evidence="7 8" key="1">
    <citation type="submission" date="2018-06" db="EMBL/GenBank/DDBJ databases">
        <title>Genomic Encyclopedia of Type Strains, Phase IV (KMG-IV): sequencing the most valuable type-strain genomes for metagenomic binning, comparative biology and taxonomic classification.</title>
        <authorList>
            <person name="Goeker M."/>
        </authorList>
    </citation>
    <scope>NUCLEOTIDE SEQUENCE [LARGE SCALE GENOMIC DNA]</scope>
    <source>
        <strain evidence="7 8">DSM 30166</strain>
    </source>
</reference>
<dbReference type="HAMAP" id="MF_01362">
    <property type="entry name" value="UPF0387"/>
    <property type="match status" value="1"/>
</dbReference>
<keyword evidence="4 6" id="KW-1133">Transmembrane helix</keyword>
<name>A0A366HYS2_9GAMM</name>
<evidence type="ECO:0000256" key="1">
    <source>
        <dbReference type="ARBA" id="ARBA00022475"/>
    </source>
</evidence>
<comment type="caution">
    <text evidence="7">The sequence shown here is derived from an EMBL/GenBank/DDBJ whole genome shotgun (WGS) entry which is preliminary data.</text>
</comment>
<keyword evidence="8" id="KW-1185">Reference proteome</keyword>
<evidence type="ECO:0000313" key="8">
    <source>
        <dbReference type="Proteomes" id="UP000253046"/>
    </source>
</evidence>
<dbReference type="Proteomes" id="UP000253046">
    <property type="component" value="Unassembled WGS sequence"/>
</dbReference>
<evidence type="ECO:0000256" key="6">
    <source>
        <dbReference type="HAMAP-Rule" id="MF_01362"/>
    </source>
</evidence>
<evidence type="ECO:0000256" key="3">
    <source>
        <dbReference type="ARBA" id="ARBA00022692"/>
    </source>
</evidence>
<keyword evidence="3 6" id="KW-0812">Transmembrane</keyword>
<dbReference type="GO" id="GO:0005886">
    <property type="term" value="C:plasma membrane"/>
    <property type="evidence" value="ECO:0007669"/>
    <property type="project" value="UniProtKB-SubCell"/>
</dbReference>
<dbReference type="AlphaFoldDB" id="A0A366HYS2"/>
<comment type="similarity">
    <text evidence="6">Belongs to the UPF0387 family.</text>
</comment>
<accession>A0A366HYS2</accession>
<evidence type="ECO:0000256" key="5">
    <source>
        <dbReference type="ARBA" id="ARBA00023136"/>
    </source>
</evidence>
<proteinExistence type="inferred from homology"/>
<comment type="subcellular location">
    <subcellularLocation>
        <location evidence="6">Cell membrane</location>
        <topology evidence="6">Single-pass membrane protein</topology>
    </subcellularLocation>
</comment>